<gene>
    <name evidence="1" type="ORF">EVEC_LOCUS1109</name>
</gene>
<name>A0A0N4UVD9_ENTVE</name>
<keyword evidence="2" id="KW-1185">Reference proteome</keyword>
<proteinExistence type="predicted"/>
<dbReference type="AlphaFoldDB" id="A0A0N4UVD9"/>
<reference evidence="3" key="1">
    <citation type="submission" date="2017-02" db="UniProtKB">
        <authorList>
            <consortium name="WormBaseParasite"/>
        </authorList>
    </citation>
    <scope>IDENTIFICATION</scope>
</reference>
<dbReference type="EMBL" id="UXUI01007169">
    <property type="protein sequence ID" value="VDD85966.1"/>
    <property type="molecule type" value="Genomic_DNA"/>
</dbReference>
<evidence type="ECO:0000313" key="2">
    <source>
        <dbReference type="Proteomes" id="UP000274131"/>
    </source>
</evidence>
<organism evidence="3">
    <name type="scientific">Enterobius vermicularis</name>
    <name type="common">Human pinworm</name>
    <dbReference type="NCBI Taxonomy" id="51028"/>
    <lineage>
        <taxon>Eukaryota</taxon>
        <taxon>Metazoa</taxon>
        <taxon>Ecdysozoa</taxon>
        <taxon>Nematoda</taxon>
        <taxon>Chromadorea</taxon>
        <taxon>Rhabditida</taxon>
        <taxon>Spirurina</taxon>
        <taxon>Oxyuridomorpha</taxon>
        <taxon>Oxyuroidea</taxon>
        <taxon>Oxyuridae</taxon>
        <taxon>Enterobius</taxon>
    </lineage>
</organism>
<reference evidence="1 2" key="2">
    <citation type="submission" date="2018-10" db="EMBL/GenBank/DDBJ databases">
        <authorList>
            <consortium name="Pathogen Informatics"/>
        </authorList>
    </citation>
    <scope>NUCLEOTIDE SEQUENCE [LARGE SCALE GENOMIC DNA]</scope>
</reference>
<protein>
    <submittedName>
        <fullName evidence="1 3">Uncharacterized protein</fullName>
    </submittedName>
</protein>
<accession>A0A0N4UVD9</accession>
<sequence length="141" mass="15825">MKLAAYINPEQFLSNQDPHPEMNTGSLEIANNEESNFTGSNEGDLKFCTYPGHSFWNQPILKFLAIFASSVTVSQTPSYALLPEASSQRKRDIAEGTGPWLHNQRPNIVVTDSRLKDVFYKPWFLYTIAVEVPITSEATAK</sequence>
<dbReference type="Proteomes" id="UP000274131">
    <property type="component" value="Unassembled WGS sequence"/>
</dbReference>
<dbReference type="WBParaSite" id="EVEC_0000140101-mRNA-1">
    <property type="protein sequence ID" value="EVEC_0000140101-mRNA-1"/>
    <property type="gene ID" value="EVEC_0000140101"/>
</dbReference>
<evidence type="ECO:0000313" key="1">
    <source>
        <dbReference type="EMBL" id="VDD85966.1"/>
    </source>
</evidence>
<evidence type="ECO:0000313" key="3">
    <source>
        <dbReference type="WBParaSite" id="EVEC_0000140101-mRNA-1"/>
    </source>
</evidence>